<accession>A0A9D3Y2I5</accession>
<organism evidence="1 2">
    <name type="scientific">Dreissena polymorpha</name>
    <name type="common">Zebra mussel</name>
    <name type="synonym">Mytilus polymorpha</name>
    <dbReference type="NCBI Taxonomy" id="45954"/>
    <lineage>
        <taxon>Eukaryota</taxon>
        <taxon>Metazoa</taxon>
        <taxon>Spiralia</taxon>
        <taxon>Lophotrochozoa</taxon>
        <taxon>Mollusca</taxon>
        <taxon>Bivalvia</taxon>
        <taxon>Autobranchia</taxon>
        <taxon>Heteroconchia</taxon>
        <taxon>Euheterodonta</taxon>
        <taxon>Imparidentia</taxon>
        <taxon>Neoheterodontei</taxon>
        <taxon>Myida</taxon>
        <taxon>Dreissenoidea</taxon>
        <taxon>Dreissenidae</taxon>
        <taxon>Dreissena</taxon>
    </lineage>
</organism>
<evidence type="ECO:0000313" key="2">
    <source>
        <dbReference type="Proteomes" id="UP000828390"/>
    </source>
</evidence>
<name>A0A9D3Y2I5_DREPO</name>
<gene>
    <name evidence="1" type="ORF">DPMN_194356</name>
</gene>
<evidence type="ECO:0000313" key="1">
    <source>
        <dbReference type="EMBL" id="KAH3692514.1"/>
    </source>
</evidence>
<keyword evidence="2" id="KW-1185">Reference proteome</keyword>
<proteinExistence type="predicted"/>
<sequence length="50" mass="5646">MENHMGPNTLSHGESQAAPIHCHMENHRCPITLSHGESQAPHYTVTWRIT</sequence>
<dbReference type="AlphaFoldDB" id="A0A9D3Y2I5"/>
<protein>
    <submittedName>
        <fullName evidence="1">Uncharacterized protein</fullName>
    </submittedName>
</protein>
<dbReference type="Proteomes" id="UP000828390">
    <property type="component" value="Unassembled WGS sequence"/>
</dbReference>
<dbReference type="EMBL" id="JAIWYP010000022">
    <property type="protein sequence ID" value="KAH3692514.1"/>
    <property type="molecule type" value="Genomic_DNA"/>
</dbReference>
<reference evidence="1" key="1">
    <citation type="journal article" date="2019" name="bioRxiv">
        <title>The Genome of the Zebra Mussel, Dreissena polymorpha: A Resource for Invasive Species Research.</title>
        <authorList>
            <person name="McCartney M.A."/>
            <person name="Auch B."/>
            <person name="Kono T."/>
            <person name="Mallez S."/>
            <person name="Zhang Y."/>
            <person name="Obille A."/>
            <person name="Becker A."/>
            <person name="Abrahante J.E."/>
            <person name="Garbe J."/>
            <person name="Badalamenti J.P."/>
            <person name="Herman A."/>
            <person name="Mangelson H."/>
            <person name="Liachko I."/>
            <person name="Sullivan S."/>
            <person name="Sone E.D."/>
            <person name="Koren S."/>
            <person name="Silverstein K.A.T."/>
            <person name="Beckman K.B."/>
            <person name="Gohl D.M."/>
        </authorList>
    </citation>
    <scope>NUCLEOTIDE SEQUENCE</scope>
    <source>
        <strain evidence="1">Duluth1</strain>
        <tissue evidence="1">Whole animal</tissue>
    </source>
</reference>
<comment type="caution">
    <text evidence="1">The sequence shown here is derived from an EMBL/GenBank/DDBJ whole genome shotgun (WGS) entry which is preliminary data.</text>
</comment>
<reference evidence="1" key="2">
    <citation type="submission" date="2020-11" db="EMBL/GenBank/DDBJ databases">
        <authorList>
            <person name="McCartney M.A."/>
            <person name="Auch B."/>
            <person name="Kono T."/>
            <person name="Mallez S."/>
            <person name="Becker A."/>
            <person name="Gohl D.M."/>
            <person name="Silverstein K.A.T."/>
            <person name="Koren S."/>
            <person name="Bechman K.B."/>
            <person name="Herman A."/>
            <person name="Abrahante J.E."/>
            <person name="Garbe J."/>
        </authorList>
    </citation>
    <scope>NUCLEOTIDE SEQUENCE</scope>
    <source>
        <strain evidence="1">Duluth1</strain>
        <tissue evidence="1">Whole animal</tissue>
    </source>
</reference>